<dbReference type="PROSITE" id="PS50893">
    <property type="entry name" value="ABC_TRANSPORTER_2"/>
    <property type="match status" value="1"/>
</dbReference>
<dbReference type="FunFam" id="3.40.50.300:FF:000421">
    <property type="entry name" value="Branched-chain amino acid ABC transporter ATP-binding protein"/>
    <property type="match status" value="1"/>
</dbReference>
<sequence>MTRVMLETQNVTVSFGALRAVDGVSLSIPVDAIAALIGPNGAGKTTLFNALAGAIRPDSGTIRFAGTRIDGLKPHRVFELGIARTFQIPRPFAELSVIENLMTVPPRQAGETFWRNWLTPGRVRAEEARLRDKAEEILDFVALRKLALAPARTLSGGQLKLLELGRALMADPRYILLDEPAAGVNAVLLETIVERIRALNARGIGFLVIEHNIDLVTRLCHPIVVMAQGQVVVVGDADTVRADQRVIDAYLGDMP</sequence>
<dbReference type="SUPFAM" id="SSF52540">
    <property type="entry name" value="P-loop containing nucleoside triphosphate hydrolases"/>
    <property type="match status" value="1"/>
</dbReference>
<dbReference type="PANTHER" id="PTHR45772:SF9">
    <property type="entry name" value="CONSERVED COMPONENT OF ABC TRANSPORTER FOR NATURAL AMINO ACIDS"/>
    <property type="match status" value="1"/>
</dbReference>
<dbReference type="InterPro" id="IPR003593">
    <property type="entry name" value="AAA+_ATPase"/>
</dbReference>
<evidence type="ECO:0000313" key="6">
    <source>
        <dbReference type="EMBL" id="TXL75429.1"/>
    </source>
</evidence>
<evidence type="ECO:0000256" key="1">
    <source>
        <dbReference type="ARBA" id="ARBA00005417"/>
    </source>
</evidence>
<dbReference type="PROSITE" id="PS00211">
    <property type="entry name" value="ABC_TRANSPORTER_1"/>
    <property type="match status" value="1"/>
</dbReference>
<dbReference type="SMART" id="SM00382">
    <property type="entry name" value="AAA"/>
    <property type="match status" value="1"/>
</dbReference>
<evidence type="ECO:0000256" key="3">
    <source>
        <dbReference type="ARBA" id="ARBA00022741"/>
    </source>
</evidence>
<keyword evidence="7" id="KW-1185">Reference proteome</keyword>
<evidence type="ECO:0000259" key="5">
    <source>
        <dbReference type="PROSITE" id="PS50893"/>
    </source>
</evidence>
<keyword evidence="2" id="KW-0813">Transport</keyword>
<dbReference type="GO" id="GO:0005886">
    <property type="term" value="C:plasma membrane"/>
    <property type="evidence" value="ECO:0007669"/>
    <property type="project" value="TreeGrafter"/>
</dbReference>
<gene>
    <name evidence="6" type="ORF">FHP25_14400</name>
</gene>
<dbReference type="InterPro" id="IPR051120">
    <property type="entry name" value="ABC_AA/LPS_Transport"/>
</dbReference>
<name>A0A5C8PM82_9HYPH</name>
<dbReference type="GO" id="GO:0005524">
    <property type="term" value="F:ATP binding"/>
    <property type="evidence" value="ECO:0007669"/>
    <property type="project" value="UniProtKB-KW"/>
</dbReference>
<dbReference type="InterPro" id="IPR017871">
    <property type="entry name" value="ABC_transporter-like_CS"/>
</dbReference>
<proteinExistence type="inferred from homology"/>
<dbReference type="AlphaFoldDB" id="A0A5C8PM82"/>
<keyword evidence="4 6" id="KW-0067">ATP-binding</keyword>
<dbReference type="EMBL" id="VDUZ01000014">
    <property type="protein sequence ID" value="TXL75429.1"/>
    <property type="molecule type" value="Genomic_DNA"/>
</dbReference>
<protein>
    <submittedName>
        <fullName evidence="6">ABC transporter ATP-binding protein</fullName>
    </submittedName>
</protein>
<accession>A0A5C8PM82</accession>
<keyword evidence="3" id="KW-0547">Nucleotide-binding</keyword>
<dbReference type="Proteomes" id="UP000321638">
    <property type="component" value="Unassembled WGS sequence"/>
</dbReference>
<reference evidence="6 7" key="1">
    <citation type="submission" date="2019-06" db="EMBL/GenBank/DDBJ databases">
        <title>New taxonomy in bacterial strain CC-CFT640, isolated from vineyard.</title>
        <authorList>
            <person name="Lin S.-Y."/>
            <person name="Tsai C.-F."/>
            <person name="Young C.-C."/>
        </authorList>
    </citation>
    <scope>NUCLEOTIDE SEQUENCE [LARGE SCALE GENOMIC DNA]</scope>
    <source>
        <strain evidence="6 7">CC-CFT640</strain>
    </source>
</reference>
<dbReference type="PANTHER" id="PTHR45772">
    <property type="entry name" value="CONSERVED COMPONENT OF ABC TRANSPORTER FOR NATURAL AMINO ACIDS-RELATED"/>
    <property type="match status" value="1"/>
</dbReference>
<evidence type="ECO:0000256" key="4">
    <source>
        <dbReference type="ARBA" id="ARBA00022840"/>
    </source>
</evidence>
<dbReference type="Pfam" id="PF00005">
    <property type="entry name" value="ABC_tran"/>
    <property type="match status" value="1"/>
</dbReference>
<evidence type="ECO:0000256" key="2">
    <source>
        <dbReference type="ARBA" id="ARBA00022448"/>
    </source>
</evidence>
<evidence type="ECO:0000313" key="7">
    <source>
        <dbReference type="Proteomes" id="UP000321638"/>
    </source>
</evidence>
<dbReference type="Gene3D" id="3.40.50.300">
    <property type="entry name" value="P-loop containing nucleotide triphosphate hydrolases"/>
    <property type="match status" value="1"/>
</dbReference>
<comment type="similarity">
    <text evidence="1">Belongs to the ABC transporter superfamily.</text>
</comment>
<dbReference type="GO" id="GO:0016887">
    <property type="term" value="F:ATP hydrolysis activity"/>
    <property type="evidence" value="ECO:0007669"/>
    <property type="project" value="InterPro"/>
</dbReference>
<comment type="caution">
    <text evidence="6">The sequence shown here is derived from an EMBL/GenBank/DDBJ whole genome shotgun (WGS) entry which is preliminary data.</text>
</comment>
<dbReference type="CDD" id="cd03219">
    <property type="entry name" value="ABC_Mj1267_LivG_branched"/>
    <property type="match status" value="1"/>
</dbReference>
<dbReference type="OrthoDB" id="9806149at2"/>
<dbReference type="InterPro" id="IPR003439">
    <property type="entry name" value="ABC_transporter-like_ATP-bd"/>
</dbReference>
<dbReference type="InterPro" id="IPR027417">
    <property type="entry name" value="P-loop_NTPase"/>
</dbReference>
<feature type="domain" description="ABC transporter" evidence="5">
    <location>
        <begin position="6"/>
        <end position="253"/>
    </location>
</feature>
<organism evidence="6 7">
    <name type="scientific">Vineibacter terrae</name>
    <dbReference type="NCBI Taxonomy" id="2586908"/>
    <lineage>
        <taxon>Bacteria</taxon>
        <taxon>Pseudomonadati</taxon>
        <taxon>Pseudomonadota</taxon>
        <taxon>Alphaproteobacteria</taxon>
        <taxon>Hyphomicrobiales</taxon>
        <taxon>Vineibacter</taxon>
    </lineage>
</organism>